<evidence type="ECO:0000313" key="7">
    <source>
        <dbReference type="Proteomes" id="UP000779900"/>
    </source>
</evidence>
<dbReference type="EMBL" id="VGIR01000016">
    <property type="protein sequence ID" value="MBM3331024.1"/>
    <property type="molecule type" value="Genomic_DNA"/>
</dbReference>
<evidence type="ECO:0000256" key="3">
    <source>
        <dbReference type="ARBA" id="ARBA00022722"/>
    </source>
</evidence>
<keyword evidence="1" id="KW-0597">Phosphoprotein</keyword>
<dbReference type="Pfam" id="PF01934">
    <property type="entry name" value="HepT-like"/>
    <property type="match status" value="1"/>
</dbReference>
<evidence type="ECO:0000256" key="2">
    <source>
        <dbReference type="ARBA" id="ARBA00022649"/>
    </source>
</evidence>
<dbReference type="GO" id="GO:0016787">
    <property type="term" value="F:hydrolase activity"/>
    <property type="evidence" value="ECO:0007669"/>
    <property type="project" value="UniProtKB-KW"/>
</dbReference>
<accession>A0A937XEU1</accession>
<evidence type="ECO:0000256" key="1">
    <source>
        <dbReference type="ARBA" id="ARBA00022553"/>
    </source>
</evidence>
<keyword evidence="2" id="KW-1277">Toxin-antitoxin system</keyword>
<evidence type="ECO:0000313" key="6">
    <source>
        <dbReference type="EMBL" id="MBM3331024.1"/>
    </source>
</evidence>
<dbReference type="GO" id="GO:0000166">
    <property type="term" value="F:nucleotide binding"/>
    <property type="evidence" value="ECO:0007669"/>
    <property type="project" value="UniProtKB-KW"/>
</dbReference>
<name>A0A937XEU1_UNCW3</name>
<dbReference type="PANTHER" id="PTHR34139:SF1">
    <property type="entry name" value="RNASE MJ1380-RELATED"/>
    <property type="match status" value="1"/>
</dbReference>
<reference evidence="6" key="1">
    <citation type="submission" date="2019-03" db="EMBL/GenBank/DDBJ databases">
        <title>Lake Tanganyika Metagenome-Assembled Genomes (MAGs).</title>
        <authorList>
            <person name="Tran P."/>
        </authorList>
    </citation>
    <scope>NUCLEOTIDE SEQUENCE</scope>
    <source>
        <strain evidence="6">K_DeepCast_150m_m2_040</strain>
    </source>
</reference>
<proteinExistence type="predicted"/>
<dbReference type="GO" id="GO:0110001">
    <property type="term" value="C:toxin-antitoxin complex"/>
    <property type="evidence" value="ECO:0007669"/>
    <property type="project" value="InterPro"/>
</dbReference>
<dbReference type="InterPro" id="IPR008201">
    <property type="entry name" value="HepT-like"/>
</dbReference>
<evidence type="ECO:0000256" key="4">
    <source>
        <dbReference type="ARBA" id="ARBA00022741"/>
    </source>
</evidence>
<organism evidence="6 7">
    <name type="scientific">candidate division WOR-3 bacterium</name>
    <dbReference type="NCBI Taxonomy" id="2052148"/>
    <lineage>
        <taxon>Bacteria</taxon>
        <taxon>Bacteria division WOR-3</taxon>
    </lineage>
</organism>
<sequence length="116" mass="13297">MRPEDKDAALLWDMREAAHAIGTFMLGVSFVKFEGDKMVRSAVERQFLIIGEAARQISPEFREQHPEVPWRGVVGLRNVLAHDYGEVLVERLWLYATQRIPELINLLDSLVPPETI</sequence>
<dbReference type="GO" id="GO:0004540">
    <property type="term" value="F:RNA nuclease activity"/>
    <property type="evidence" value="ECO:0007669"/>
    <property type="project" value="InterPro"/>
</dbReference>
<dbReference type="PANTHER" id="PTHR34139">
    <property type="entry name" value="UPF0331 PROTEIN MJ0127"/>
    <property type="match status" value="1"/>
</dbReference>
<dbReference type="AlphaFoldDB" id="A0A937XEU1"/>
<comment type="caution">
    <text evidence="6">The sequence shown here is derived from an EMBL/GenBank/DDBJ whole genome shotgun (WGS) entry which is preliminary data.</text>
</comment>
<dbReference type="InterPro" id="IPR051813">
    <property type="entry name" value="HepT_RNase_toxin"/>
</dbReference>
<evidence type="ECO:0000256" key="5">
    <source>
        <dbReference type="ARBA" id="ARBA00022801"/>
    </source>
</evidence>
<keyword evidence="5" id="KW-0378">Hydrolase</keyword>
<dbReference type="Proteomes" id="UP000779900">
    <property type="component" value="Unassembled WGS sequence"/>
</dbReference>
<keyword evidence="3" id="KW-0540">Nuclease</keyword>
<gene>
    <name evidence="6" type="ORF">FJY68_04130</name>
</gene>
<keyword evidence="4" id="KW-0547">Nucleotide-binding</keyword>
<protein>
    <submittedName>
        <fullName evidence="6">DUF86 domain-containing protein</fullName>
    </submittedName>
</protein>